<feature type="transmembrane region" description="Helical" evidence="8">
    <location>
        <begin position="244"/>
        <end position="264"/>
    </location>
</feature>
<evidence type="ECO:0000256" key="5">
    <source>
        <dbReference type="ARBA" id="ARBA00022989"/>
    </source>
</evidence>
<keyword evidence="10" id="KW-1185">Reference proteome</keyword>
<comment type="subcellular location">
    <subcellularLocation>
        <location evidence="1">Apical cell membrane</location>
        <topology evidence="1">Multi-pass membrane protein</topology>
    </subcellularLocation>
</comment>
<evidence type="ECO:0000256" key="2">
    <source>
        <dbReference type="ARBA" id="ARBA00005808"/>
    </source>
</evidence>
<comment type="caution">
    <text evidence="9">The sequence shown here is derived from an EMBL/GenBank/DDBJ whole genome shotgun (WGS) entry which is preliminary data.</text>
</comment>
<evidence type="ECO:0000313" key="9">
    <source>
        <dbReference type="EMBL" id="KAK4322986.1"/>
    </source>
</evidence>
<dbReference type="GO" id="GO:0044341">
    <property type="term" value="P:sodium-dependent phosphate transport"/>
    <property type="evidence" value="ECO:0007669"/>
    <property type="project" value="InterPro"/>
</dbReference>
<dbReference type="GO" id="GO:0016324">
    <property type="term" value="C:apical plasma membrane"/>
    <property type="evidence" value="ECO:0007669"/>
    <property type="project" value="UniProtKB-SubCell"/>
</dbReference>
<dbReference type="GO" id="GO:0005436">
    <property type="term" value="F:sodium:phosphate symporter activity"/>
    <property type="evidence" value="ECO:0007669"/>
    <property type="project" value="InterPro"/>
</dbReference>
<evidence type="ECO:0000256" key="6">
    <source>
        <dbReference type="ARBA" id="ARBA00023136"/>
    </source>
</evidence>
<organism evidence="9 10">
    <name type="scientific">Petrolisthes manimaculis</name>
    <dbReference type="NCBI Taxonomy" id="1843537"/>
    <lineage>
        <taxon>Eukaryota</taxon>
        <taxon>Metazoa</taxon>
        <taxon>Ecdysozoa</taxon>
        <taxon>Arthropoda</taxon>
        <taxon>Crustacea</taxon>
        <taxon>Multicrustacea</taxon>
        <taxon>Malacostraca</taxon>
        <taxon>Eumalacostraca</taxon>
        <taxon>Eucarida</taxon>
        <taxon>Decapoda</taxon>
        <taxon>Pleocyemata</taxon>
        <taxon>Anomura</taxon>
        <taxon>Galatheoidea</taxon>
        <taxon>Porcellanidae</taxon>
        <taxon>Petrolisthes</taxon>
    </lineage>
</organism>
<feature type="transmembrane region" description="Helical" evidence="8">
    <location>
        <begin position="123"/>
        <end position="141"/>
    </location>
</feature>
<feature type="transmembrane region" description="Helical" evidence="8">
    <location>
        <begin position="522"/>
        <end position="545"/>
    </location>
</feature>
<comment type="similarity">
    <text evidence="2">Belongs to the SLC34A transporter family.</text>
</comment>
<feature type="transmembrane region" description="Helical" evidence="8">
    <location>
        <begin position="665"/>
        <end position="686"/>
    </location>
</feature>
<sequence length="934" mass="100899">MVKKPKTKIIKSNKRHGNVSGDELVTVRSDLILLAREWEEGGEGGLPKFPEEEEEEEEDGGKYRRYLQPQSGLHHQSGGVECKVRRKKRRRKEEEDGGDSGERSGVCGGGGGVVKGVEWLSKMAVLLLLLYLFVCSLNLLASAFRLVGGRTASAVFRQSQVLSNPVVGLMIGVVVTSLVQSSSTSSSIIVSMVAAEFLEVRTAVPIVMGANIGTSLTNTLVSLGQVANRQQFERSFAGAVVHDMFNWLCVLVLLPLEVATGYLYHLTNLILSSDLNLGHESFNFQLLSAVTKPLTEMIVKLDKSVLMGWSLGDPSYENSTLLLRQCPITIPLPPFEFSEQFLPNVTIDQDDSTRLNTNTTTTTTETFTLFNNNNTNTNNNGTFGVVDAAKSFINTTSSAFSLFPANGGGDTFDLDNGTLNTSTTNNKDFYYTGNENEFPSSAADVVDVGAGNFSTTTVFVTCQTVTAVLPLSDLGVGLLLLAASLILLSLCLVAIVRTLSSILKGSVASLVQRILNADLPGVPWLTGYLAILAGAALTFLLQSSSIFTSTLTPLVGLGMISVERVYPLTLGSNLGTTTTALLAALASDASSLRPAIQIALVHLFFNLTGLLLWYPVPFLRLPISLALSLGKVTAEYRWFAVVYILLTFCVVPLIVFSVSLAGPIAMYSVFIPVVVVSVFVVVVNVMQSRCPRFLPSILRTWLWLPLPLRSLKPYDNILSHLMCCVSQGINSSSSSINKNNHVYAYVSPTTAPTTLTETDNQVEVTAIPSEQVVVVVEDEMGCMMNGCCGGVGGGGGDSGRDGGNGVGFCESACNEGINITKPVDRKFSDLIYQESSDNPVEIVYSEFIIMLMDPNMSPRNLQTASVNRCCGTRNNRARWVGVARRSSQHPPQAIHQPPHLVPIGGFGEVPQSRLHYAPTRPHLVQGYMPYLSML</sequence>
<dbReference type="PANTHER" id="PTHR10010">
    <property type="entry name" value="SOLUTE CARRIER FAMILY 34 SODIUM PHOSPHATE , MEMBER 2-RELATED"/>
    <property type="match status" value="1"/>
</dbReference>
<keyword evidence="6 8" id="KW-0472">Membrane</keyword>
<feature type="transmembrane region" description="Helical" evidence="8">
    <location>
        <begin position="565"/>
        <end position="586"/>
    </location>
</feature>
<dbReference type="NCBIfam" id="NF037997">
    <property type="entry name" value="Na_Pi_symport"/>
    <property type="match status" value="1"/>
</dbReference>
<keyword evidence="3" id="KW-1003">Cell membrane</keyword>
<evidence type="ECO:0000256" key="1">
    <source>
        <dbReference type="ARBA" id="ARBA00004424"/>
    </source>
</evidence>
<proteinExistence type="inferred from homology"/>
<evidence type="ECO:0000256" key="4">
    <source>
        <dbReference type="ARBA" id="ARBA00022692"/>
    </source>
</evidence>
<gene>
    <name evidence="9" type="ORF">Pmani_006292</name>
</gene>
<feature type="transmembrane region" description="Helical" evidence="8">
    <location>
        <begin position="636"/>
        <end position="658"/>
    </location>
</feature>
<evidence type="ECO:0000313" key="10">
    <source>
        <dbReference type="Proteomes" id="UP001292094"/>
    </source>
</evidence>
<protein>
    <submittedName>
        <fullName evidence="9">Uncharacterized protein</fullName>
    </submittedName>
</protein>
<feature type="transmembrane region" description="Helical" evidence="8">
    <location>
        <begin position="474"/>
        <end position="496"/>
    </location>
</feature>
<evidence type="ECO:0000256" key="3">
    <source>
        <dbReference type="ARBA" id="ARBA00022475"/>
    </source>
</evidence>
<dbReference type="EMBL" id="JAWZYT010000482">
    <property type="protein sequence ID" value="KAK4322986.1"/>
    <property type="molecule type" value="Genomic_DNA"/>
</dbReference>
<feature type="transmembrane region" description="Helical" evidence="8">
    <location>
        <begin position="161"/>
        <end position="179"/>
    </location>
</feature>
<evidence type="ECO:0000256" key="8">
    <source>
        <dbReference type="SAM" id="Phobius"/>
    </source>
</evidence>
<name>A0AAE1UJQ8_9EUCA</name>
<feature type="transmembrane region" description="Helical" evidence="8">
    <location>
        <begin position="598"/>
        <end position="616"/>
    </location>
</feature>
<accession>A0AAE1UJQ8</accession>
<dbReference type="InterPro" id="IPR003841">
    <property type="entry name" value="Na/Pi_transpt"/>
</dbReference>
<evidence type="ECO:0000256" key="7">
    <source>
        <dbReference type="SAM" id="MobiDB-lite"/>
    </source>
</evidence>
<dbReference type="Pfam" id="PF02690">
    <property type="entry name" value="Na_Pi_cotrans"/>
    <property type="match status" value="2"/>
</dbReference>
<feature type="region of interest" description="Disordered" evidence="7">
    <location>
        <begin position="41"/>
        <end position="105"/>
    </location>
</feature>
<keyword evidence="5 8" id="KW-1133">Transmembrane helix</keyword>
<keyword evidence="4 8" id="KW-0812">Transmembrane</keyword>
<dbReference type="PANTHER" id="PTHR10010:SF46">
    <property type="entry name" value="SODIUM-DEPENDENT PHOSPHATE TRANSPORT PROTEIN 2B"/>
    <property type="match status" value="1"/>
</dbReference>
<dbReference type="Proteomes" id="UP001292094">
    <property type="component" value="Unassembled WGS sequence"/>
</dbReference>
<dbReference type="AlphaFoldDB" id="A0AAE1UJQ8"/>
<reference evidence="9" key="1">
    <citation type="submission" date="2023-11" db="EMBL/GenBank/DDBJ databases">
        <title>Genome assemblies of two species of porcelain crab, Petrolisthes cinctipes and Petrolisthes manimaculis (Anomura: Porcellanidae).</title>
        <authorList>
            <person name="Angst P."/>
        </authorList>
    </citation>
    <scope>NUCLEOTIDE SEQUENCE</scope>
    <source>
        <strain evidence="9">PB745_02</strain>
        <tissue evidence="9">Gill</tissue>
    </source>
</reference>